<feature type="domain" description="Ketopantoate reductase N-terminal" evidence="1">
    <location>
        <begin position="8"/>
        <end position="173"/>
    </location>
</feature>
<dbReference type="Pfam" id="PF08546">
    <property type="entry name" value="ApbA_C"/>
    <property type="match status" value="1"/>
</dbReference>
<proteinExistence type="predicted"/>
<dbReference type="RefSeq" id="XP_040757922.1">
    <property type="nucleotide sequence ID" value="XM_040913510.1"/>
</dbReference>
<dbReference type="InterPro" id="IPR013328">
    <property type="entry name" value="6PGD_dom2"/>
</dbReference>
<dbReference type="AlphaFoldDB" id="A0A165B426"/>
<organism evidence="3 4">
    <name type="scientific">Laetiporus sulphureus 93-53</name>
    <dbReference type="NCBI Taxonomy" id="1314785"/>
    <lineage>
        <taxon>Eukaryota</taxon>
        <taxon>Fungi</taxon>
        <taxon>Dikarya</taxon>
        <taxon>Basidiomycota</taxon>
        <taxon>Agaricomycotina</taxon>
        <taxon>Agaricomycetes</taxon>
        <taxon>Polyporales</taxon>
        <taxon>Laetiporus</taxon>
    </lineage>
</organism>
<protein>
    <submittedName>
        <fullName evidence="3">6-phosphogluconate dehydrogenase C-terminal domain-like protein</fullName>
    </submittedName>
</protein>
<dbReference type="InParanoid" id="A0A165B426"/>
<dbReference type="InterPro" id="IPR013752">
    <property type="entry name" value="KPA_reductase"/>
</dbReference>
<dbReference type="Gene3D" id="3.40.50.720">
    <property type="entry name" value="NAD(P)-binding Rossmann-like Domain"/>
    <property type="match status" value="1"/>
</dbReference>
<dbReference type="PANTHER" id="PTHR21708">
    <property type="entry name" value="PROBABLE 2-DEHYDROPANTOATE 2-REDUCTASE"/>
    <property type="match status" value="1"/>
</dbReference>
<dbReference type="EMBL" id="KV427693">
    <property type="protein sequence ID" value="KZT00182.1"/>
    <property type="molecule type" value="Genomic_DNA"/>
</dbReference>
<gene>
    <name evidence="3" type="ORF">LAESUDRAFT_764829</name>
</gene>
<evidence type="ECO:0000313" key="3">
    <source>
        <dbReference type="EMBL" id="KZT00182.1"/>
    </source>
</evidence>
<sequence length="390" mass="42333">MASEKTDVLLIGLGAVGAVYAFVMQNGGRARVTAIARSNCEAVKAHGLNIKSDKFGNFDAFKPDRVCASVAEAADQPYSHVIVTTKAVPELIQTSDLVAPLLTPEYIDRFPIPTFVLMQNGLNVEANLYETLKKLRPVEEPKIIGTALWTMANMRDGNVVEHNQSDRAVLGVYRTMANYTDNTPEEAALLSTFADILIAGGAHVEIEPEIQRVKYNKNVYNVCFGVIPAITRFPTTAIFYSSHSPEKKQTPTANTDDSLAAASASKTAGLCSASPVIAANTLPWLYDCITEIHALGTTLFPERDAGPAINPNLAADVLAFTSDMYGGGHYAHRPSTLVDVEVGRPTEVEVILGELVRMARREGVAVPRLESVYALMLIIQNQLLCQNREK</sequence>
<dbReference type="FunCoup" id="A0A165B426">
    <property type="interactions" value="265"/>
</dbReference>
<dbReference type="Gene3D" id="1.10.1040.10">
    <property type="entry name" value="N-(1-d-carboxylethyl)-l-norvaline Dehydrogenase, domain 2"/>
    <property type="match status" value="1"/>
</dbReference>
<accession>A0A165B426</accession>
<evidence type="ECO:0000259" key="1">
    <source>
        <dbReference type="Pfam" id="PF02558"/>
    </source>
</evidence>
<dbReference type="InterPro" id="IPR008927">
    <property type="entry name" value="6-PGluconate_DH-like_C_sf"/>
</dbReference>
<name>A0A165B426_9APHY</name>
<dbReference type="GO" id="GO:0005737">
    <property type="term" value="C:cytoplasm"/>
    <property type="evidence" value="ECO:0007669"/>
    <property type="project" value="TreeGrafter"/>
</dbReference>
<dbReference type="InterPro" id="IPR013332">
    <property type="entry name" value="KPR_N"/>
</dbReference>
<dbReference type="Proteomes" id="UP000076871">
    <property type="component" value="Unassembled WGS sequence"/>
</dbReference>
<reference evidence="3 4" key="1">
    <citation type="journal article" date="2016" name="Mol. Biol. Evol.">
        <title>Comparative Genomics of Early-Diverging Mushroom-Forming Fungi Provides Insights into the Origins of Lignocellulose Decay Capabilities.</title>
        <authorList>
            <person name="Nagy L.G."/>
            <person name="Riley R."/>
            <person name="Tritt A."/>
            <person name="Adam C."/>
            <person name="Daum C."/>
            <person name="Floudas D."/>
            <person name="Sun H."/>
            <person name="Yadav J.S."/>
            <person name="Pangilinan J."/>
            <person name="Larsson K.H."/>
            <person name="Matsuura K."/>
            <person name="Barry K."/>
            <person name="Labutti K."/>
            <person name="Kuo R."/>
            <person name="Ohm R.A."/>
            <person name="Bhattacharya S.S."/>
            <person name="Shirouzu T."/>
            <person name="Yoshinaga Y."/>
            <person name="Martin F.M."/>
            <person name="Grigoriev I.V."/>
            <person name="Hibbett D.S."/>
        </authorList>
    </citation>
    <scope>NUCLEOTIDE SEQUENCE [LARGE SCALE GENOMIC DNA]</scope>
    <source>
        <strain evidence="3 4">93-53</strain>
    </source>
</reference>
<dbReference type="STRING" id="1314785.A0A165B426"/>
<evidence type="ECO:0000313" key="4">
    <source>
        <dbReference type="Proteomes" id="UP000076871"/>
    </source>
</evidence>
<dbReference type="InterPro" id="IPR051402">
    <property type="entry name" value="KPR-Related"/>
</dbReference>
<dbReference type="Pfam" id="PF02558">
    <property type="entry name" value="ApbA"/>
    <property type="match status" value="1"/>
</dbReference>
<evidence type="ECO:0000259" key="2">
    <source>
        <dbReference type="Pfam" id="PF08546"/>
    </source>
</evidence>
<dbReference type="PANTHER" id="PTHR21708:SF43">
    <property type="entry name" value="KETOPANTOATE REDUCTASE C-TERMINAL DOMAIN-CONTAINING PROTEIN"/>
    <property type="match status" value="1"/>
</dbReference>
<feature type="domain" description="Ketopantoate reductase C-terminal" evidence="2">
    <location>
        <begin position="210"/>
        <end position="376"/>
    </location>
</feature>
<dbReference type="OrthoDB" id="3609at2759"/>
<dbReference type="SUPFAM" id="SSF48179">
    <property type="entry name" value="6-phosphogluconate dehydrogenase C-terminal domain-like"/>
    <property type="match status" value="1"/>
</dbReference>
<dbReference type="GeneID" id="63830538"/>
<keyword evidence="4" id="KW-1185">Reference proteome</keyword>